<accession>A0A1H8NPH0</accession>
<dbReference type="STRING" id="34002.SAMN04489859_10672"/>
<dbReference type="Proteomes" id="UP000199054">
    <property type="component" value="Unassembled WGS sequence"/>
</dbReference>
<dbReference type="EMBL" id="FODE01000067">
    <property type="protein sequence ID" value="SEO31534.1"/>
    <property type="molecule type" value="Genomic_DNA"/>
</dbReference>
<proteinExistence type="predicted"/>
<dbReference type="AlphaFoldDB" id="A0A1H8NPH0"/>
<dbReference type="RefSeq" id="WP_090617642.1">
    <property type="nucleotide sequence ID" value="NZ_CP067124.1"/>
</dbReference>
<organism evidence="1 2">
    <name type="scientific">Paracoccus alcaliphilus</name>
    <dbReference type="NCBI Taxonomy" id="34002"/>
    <lineage>
        <taxon>Bacteria</taxon>
        <taxon>Pseudomonadati</taxon>
        <taxon>Pseudomonadota</taxon>
        <taxon>Alphaproteobacteria</taxon>
        <taxon>Rhodobacterales</taxon>
        <taxon>Paracoccaceae</taxon>
        <taxon>Paracoccus</taxon>
    </lineage>
</organism>
<sequence>MVELMVEGTVITMRGDGNDIVHDLNDYPEMDPEGLDNLSTVALIGDNYDVRFAFVAYAQEIPDEGGRAAMRAEAQAAIARAEA</sequence>
<gene>
    <name evidence="1" type="ORF">SAMN04489859_10672</name>
</gene>
<name>A0A1H8NPH0_9RHOB</name>
<reference evidence="1 2" key="1">
    <citation type="submission" date="2016-10" db="EMBL/GenBank/DDBJ databases">
        <authorList>
            <person name="de Groot N.N."/>
        </authorList>
    </citation>
    <scope>NUCLEOTIDE SEQUENCE [LARGE SCALE GENOMIC DNA]</scope>
    <source>
        <strain evidence="1 2">DSM 8512</strain>
    </source>
</reference>
<evidence type="ECO:0000313" key="2">
    <source>
        <dbReference type="Proteomes" id="UP000199054"/>
    </source>
</evidence>
<protein>
    <submittedName>
        <fullName evidence="1">Uncharacterized protein</fullName>
    </submittedName>
</protein>
<keyword evidence="2" id="KW-1185">Reference proteome</keyword>
<evidence type="ECO:0000313" key="1">
    <source>
        <dbReference type="EMBL" id="SEO31534.1"/>
    </source>
</evidence>